<evidence type="ECO:0000256" key="2">
    <source>
        <dbReference type="ARBA" id="ARBA00011965"/>
    </source>
</evidence>
<evidence type="ECO:0000313" key="4">
    <source>
        <dbReference type="Proteomes" id="UP000681967"/>
    </source>
</evidence>
<feature type="non-terminal residue" evidence="3">
    <location>
        <position position="1"/>
    </location>
</feature>
<comment type="caution">
    <text evidence="3">The sequence shown here is derived from an EMBL/GenBank/DDBJ whole genome shotgun (WGS) entry which is preliminary data.</text>
</comment>
<accession>A0A8S3GHH8</accession>
<dbReference type="GO" id="GO:0006508">
    <property type="term" value="P:proteolysis"/>
    <property type="evidence" value="ECO:0007669"/>
    <property type="project" value="InterPro"/>
</dbReference>
<organism evidence="3 4">
    <name type="scientific">Rotaria magnacalcarata</name>
    <dbReference type="NCBI Taxonomy" id="392030"/>
    <lineage>
        <taxon>Eukaryota</taxon>
        <taxon>Metazoa</taxon>
        <taxon>Spiralia</taxon>
        <taxon>Gnathifera</taxon>
        <taxon>Rotifera</taxon>
        <taxon>Eurotatoria</taxon>
        <taxon>Bdelloidea</taxon>
        <taxon>Philodinida</taxon>
        <taxon>Philodinidae</taxon>
        <taxon>Rotaria</taxon>
    </lineage>
</organism>
<dbReference type="EC" id="3.4.11.21" evidence="2"/>
<dbReference type="Proteomes" id="UP000681967">
    <property type="component" value="Unassembled WGS sequence"/>
</dbReference>
<dbReference type="InterPro" id="IPR001948">
    <property type="entry name" value="Peptidase_M18"/>
</dbReference>
<dbReference type="GO" id="GO:0008270">
    <property type="term" value="F:zinc ion binding"/>
    <property type="evidence" value="ECO:0007669"/>
    <property type="project" value="InterPro"/>
</dbReference>
<dbReference type="PANTHER" id="PTHR28570">
    <property type="entry name" value="ASPARTYL AMINOPEPTIDASE"/>
    <property type="match status" value="1"/>
</dbReference>
<dbReference type="PANTHER" id="PTHR28570:SF3">
    <property type="entry name" value="ASPARTYL AMINOPEPTIDASE"/>
    <property type="match status" value="1"/>
</dbReference>
<sequence>MTSLAGSVSKNVEGFLDFINKSPTAFHCVDNVKTTLTSAGFKELRDNEQWNIAPLGKYFVIKDDSC</sequence>
<dbReference type="Pfam" id="PF02127">
    <property type="entry name" value="Peptidase_M18"/>
    <property type="match status" value="1"/>
</dbReference>
<gene>
    <name evidence="3" type="ORF">BYL167_LOCUS74085</name>
</gene>
<name>A0A8S3GHH8_9BILA</name>
<evidence type="ECO:0000313" key="3">
    <source>
        <dbReference type="EMBL" id="CAF5159078.1"/>
    </source>
</evidence>
<dbReference type="EMBL" id="CAJOBH010264046">
    <property type="protein sequence ID" value="CAF5159078.1"/>
    <property type="molecule type" value="Genomic_DNA"/>
</dbReference>
<evidence type="ECO:0000256" key="1">
    <source>
        <dbReference type="ARBA" id="ARBA00001335"/>
    </source>
</evidence>
<proteinExistence type="predicted"/>
<dbReference type="GO" id="GO:0004177">
    <property type="term" value="F:aminopeptidase activity"/>
    <property type="evidence" value="ECO:0007669"/>
    <property type="project" value="UniProtKB-EC"/>
</dbReference>
<dbReference type="AlphaFoldDB" id="A0A8S3GHH8"/>
<reference evidence="3" key="1">
    <citation type="submission" date="2021-02" db="EMBL/GenBank/DDBJ databases">
        <authorList>
            <person name="Nowell W R."/>
        </authorList>
    </citation>
    <scope>NUCLEOTIDE SEQUENCE</scope>
</reference>
<comment type="catalytic activity">
    <reaction evidence="1">
        <text>Release of an N-terminal aspartate or glutamate from a peptide, with a preference for aspartate.</text>
        <dbReference type="EC" id="3.4.11.21"/>
    </reaction>
</comment>
<dbReference type="SUPFAM" id="SSF53187">
    <property type="entry name" value="Zn-dependent exopeptidases"/>
    <property type="match status" value="1"/>
</dbReference>
<dbReference type="Gene3D" id="3.40.630.10">
    <property type="entry name" value="Zn peptidases"/>
    <property type="match status" value="1"/>
</dbReference>
<protein>
    <recommendedName>
        <fullName evidence="2">aspartyl aminopeptidase</fullName>
        <ecNumber evidence="2">3.4.11.21</ecNumber>
    </recommendedName>
</protein>